<proteinExistence type="predicted"/>
<dbReference type="Gene3D" id="3.20.20.80">
    <property type="entry name" value="Glycosidases"/>
    <property type="match status" value="1"/>
</dbReference>
<protein>
    <submittedName>
        <fullName evidence="1">Uncharacterized protein</fullName>
    </submittedName>
</protein>
<name>A0A3G9J408_9BACL</name>
<dbReference type="RefSeq" id="WP_164522938.1">
    <property type="nucleotide sequence ID" value="NZ_AP019308.1"/>
</dbReference>
<reference evidence="1 2" key="1">
    <citation type="submission" date="2018-11" db="EMBL/GenBank/DDBJ databases">
        <title>Complete genome sequence of Paenibacillus baekrokdamisoli strain KCTC 33723.</title>
        <authorList>
            <person name="Kang S.W."/>
            <person name="Lee K.C."/>
            <person name="Kim K.K."/>
            <person name="Kim J.S."/>
            <person name="Kim D.S."/>
            <person name="Ko S.H."/>
            <person name="Yang S.H."/>
            <person name="Lee J.S."/>
        </authorList>
    </citation>
    <scope>NUCLEOTIDE SEQUENCE [LARGE SCALE GENOMIC DNA]</scope>
    <source>
        <strain evidence="1 2">KCTC 33723</strain>
    </source>
</reference>
<evidence type="ECO:0000313" key="2">
    <source>
        <dbReference type="Proteomes" id="UP000275368"/>
    </source>
</evidence>
<dbReference type="EMBL" id="AP019308">
    <property type="protein sequence ID" value="BBH23085.1"/>
    <property type="molecule type" value="Genomic_DNA"/>
</dbReference>
<dbReference type="AlphaFoldDB" id="A0A3G9J408"/>
<accession>A0A3G9J408</accession>
<dbReference type="Proteomes" id="UP000275368">
    <property type="component" value="Chromosome"/>
</dbReference>
<gene>
    <name evidence="1" type="ORF">Back11_44300</name>
</gene>
<dbReference type="KEGG" id="pbk:Back11_44300"/>
<sequence length="705" mass="77068">MYKKAIVIVLATLFLVLGSSNSGMAYSPTIQPFPIGIFWPPSPANTSNGSYADIAAMHANFIVGGNGVSDFASNDPALNYAASNGLTMLIDDNQLAWRNQLLSQPLTGHGQFVSSSSSLGQTFKSPAGSGWGLNTVTLYIDKLNWPAGTTLTLTLYDSPAKNNAIASNSITGPVSTYYPTFGLYTAIQSNSTYYVELTSNSPSQVGWVVTSSSNVYADGQAYKNGVAQAVDFWFDFGFSQRAYNDGNKPADSVIDNITNHYKTHSALQGYHVLDEPSALQMTRIQDTIRRMKLGDSNHMAFVNLFPNYASSTQLGLDQQTGVYVTSSSPLGQSFTTKPGQTMINTVQWWIDKNTWSAGEELTLKLWNSPAKTTLIAQNTLTTPSTEWPQFNLNAAVNGSTAYYMELTHNGGGNNSVGWVIRSNTNDNWYNDGTAYLNGSAIASDFWFTINQNIIGGSYEDYVYRWMYTAPDVLVFDHYPYMADGGFRSDYYANLEVIRRQALLGGIDFWSYIQSVGVNGVWRVPSESEMRYQIYSNLAYGAKGYIYFTYWTPASSGGESFNNGIILPNGTKNNSYTWAQNINADVQQLGGTLMNLKSIAVYHSGGSLPSMAAALPASFFWQPNNSSLPLLIGYFENQAGEKYIMVVNKNTSSAQTAAFTISTGYSNVKEVSKTNGQLIVTNYQAGTGQMSVSFSPGEGKLFKLQQ</sequence>
<organism evidence="1 2">
    <name type="scientific">Paenibacillus baekrokdamisoli</name>
    <dbReference type="NCBI Taxonomy" id="1712516"/>
    <lineage>
        <taxon>Bacteria</taxon>
        <taxon>Bacillati</taxon>
        <taxon>Bacillota</taxon>
        <taxon>Bacilli</taxon>
        <taxon>Bacillales</taxon>
        <taxon>Paenibacillaceae</taxon>
        <taxon>Paenibacillus</taxon>
    </lineage>
</organism>
<evidence type="ECO:0000313" key="1">
    <source>
        <dbReference type="EMBL" id="BBH23085.1"/>
    </source>
</evidence>
<keyword evidence="2" id="KW-1185">Reference proteome</keyword>